<gene>
    <name evidence="3" type="ORF">HBH26_15580</name>
</gene>
<keyword evidence="4" id="KW-1185">Reference proteome</keyword>
<feature type="compositionally biased region" description="Low complexity" evidence="1">
    <location>
        <begin position="209"/>
        <end position="226"/>
    </location>
</feature>
<dbReference type="Proteomes" id="UP000732399">
    <property type="component" value="Unassembled WGS sequence"/>
</dbReference>
<dbReference type="RefSeq" id="WP_168135550.1">
    <property type="nucleotide sequence ID" value="NZ_JAAVJH010000011.1"/>
</dbReference>
<proteinExistence type="predicted"/>
<accession>A0ABX1CT77</accession>
<feature type="region of interest" description="Disordered" evidence="1">
    <location>
        <begin position="209"/>
        <end position="241"/>
    </location>
</feature>
<organism evidence="3 4">
    <name type="scientific">Sphingomonas corticis</name>
    <dbReference type="NCBI Taxonomy" id="2722791"/>
    <lineage>
        <taxon>Bacteria</taxon>
        <taxon>Pseudomonadati</taxon>
        <taxon>Pseudomonadota</taxon>
        <taxon>Alphaproteobacteria</taxon>
        <taxon>Sphingomonadales</taxon>
        <taxon>Sphingomonadaceae</taxon>
        <taxon>Sphingomonas</taxon>
    </lineage>
</organism>
<protein>
    <submittedName>
        <fullName evidence="3">Uncharacterized protein</fullName>
    </submittedName>
</protein>
<feature type="chain" id="PRO_5046050096" evidence="2">
    <location>
        <begin position="32"/>
        <end position="455"/>
    </location>
</feature>
<evidence type="ECO:0000256" key="1">
    <source>
        <dbReference type="SAM" id="MobiDB-lite"/>
    </source>
</evidence>
<evidence type="ECO:0000313" key="4">
    <source>
        <dbReference type="Proteomes" id="UP000732399"/>
    </source>
</evidence>
<feature type="signal peptide" evidence="2">
    <location>
        <begin position="1"/>
        <end position="31"/>
    </location>
</feature>
<dbReference type="EMBL" id="JAAVJH010000011">
    <property type="protein sequence ID" value="NJR80006.1"/>
    <property type="molecule type" value="Genomic_DNA"/>
</dbReference>
<comment type="caution">
    <text evidence="3">The sequence shown here is derived from an EMBL/GenBank/DDBJ whole genome shotgun (WGS) entry which is preliminary data.</text>
</comment>
<keyword evidence="2" id="KW-0732">Signal</keyword>
<evidence type="ECO:0000256" key="2">
    <source>
        <dbReference type="SAM" id="SignalP"/>
    </source>
</evidence>
<reference evidence="3 4" key="1">
    <citation type="submission" date="2020-03" db="EMBL/GenBank/DDBJ databases">
        <authorList>
            <person name="Wang L."/>
            <person name="He N."/>
            <person name="Li Y."/>
            <person name="Fang Y."/>
            <person name="Zhang F."/>
        </authorList>
    </citation>
    <scope>NUCLEOTIDE SEQUENCE [LARGE SCALE GENOMIC DNA]</scope>
    <source>
        <strain evidence="3 4">36D10-4-7</strain>
    </source>
</reference>
<evidence type="ECO:0000313" key="3">
    <source>
        <dbReference type="EMBL" id="NJR80006.1"/>
    </source>
</evidence>
<sequence>MTIATPPSPATLPLRSLLLAAAFGLADVALASGSAAATQSSPGGAATRFVRDPVRFEANQAKLVAATRSRSPAMADALDRSFRQDILGAVSAELRRVGLDTSDVADMTAAYWVMAWEAANGIIGETTDPALVDGARRQIAGKMAKSTAALRDAEKQDIADAMLLQALVIDARMKAVAGQGAAARRKMSDAIHAEAAQILRTDLRRTTLTPAGFAPASGSPPATQAPAAPPPVTPPGRAASHAGNWQRVEGVYFKSYTSFGVGGMMIQDFEPVVLFRDGSYYEVEGPALEDVDLAASRAANPRAWGTWRRQGATFLLTDDRGRTEDYRLQQGSFFKAYPAEAIGGKLARPYKRISGGGNSALGGTMAIAAQTNLAFSPDGSFSTDSSAGAVGANVAASSRRRGGVGRYRIERHTISFVDPRGATRREFFALGSEGATPRVDSDMIFIGDRVFVKDD</sequence>
<name>A0ABX1CT77_9SPHN</name>